<evidence type="ECO:0000313" key="1">
    <source>
        <dbReference type="EMBL" id="TMS56989.1"/>
    </source>
</evidence>
<gene>
    <name evidence="1" type="primary">mrdA</name>
    <name evidence="1" type="ORF">MW7_013540</name>
</gene>
<comment type="caution">
    <text evidence="1">The sequence shown here is derived from an EMBL/GenBank/DDBJ whole genome shotgun (WGS) entry which is preliminary data.</text>
</comment>
<keyword evidence="1" id="KW-0121">Carboxypeptidase</keyword>
<sequence>MTEFRNVEQELSRFRLRLVMAFLFVLFCFGLLLARFIWLQVIKHDQYSARAENNRISVQPIEPNRGIITDRNGVVLARNYSAYTLEITPSKLDAPLDATLDAIGKIIEIQPRDRRRFRRLMEESRSFESLPIRSQLSDIEVARFSAQQYRFPGVEIRARLFRQYPMGEVASHVIGYIGRISQRDNERIEEMSEKNAAAESNYDPRRDANNYRGTEYIGKVGIEQSYETELHGLTGVEEVEVSAGGRAIRTLSTSQSTPGNNLVLSLDINLQRLGELLYGERRGAMVAIEPDTGDILAFVSMPTYDPNMFVEGIDTATWNELNNSTDKPLLNRPLRGAYPPGSTYKPFMALAALETGLRTAQWGMHDPGSFTLGNHTFRDDKPGGHGWVDMHKSIVESCDTYYYVLARDMGVDRMAEFMKPLGFGQITGIDIEGERSGILPSTEWKRKAYRKPAQQRWYEGETISLGIGQGYNSFTILQLAHATGILANGGIVMKPHLVKAIEDAVTKQRRLTVPKESYRIPYKPEHIEVIKRAMVAVNQSGTSARAFAGAPYVAAGKTGTAQTYSLSKGEVYRHHALDEHKRDHALYMAFAPADKPRIALALIVENAGFGGQHAAPIARKMFDYYLTGKWPQELAQSAPPAAPLAPVDTPSVFVTGKTATIASSTTLPPAEGDAASTPPAVADAPASAPQALSDYVRQALSAKPPHAAPPAAAPATSSARVPRSSTSR</sequence>
<proteinExistence type="predicted"/>
<keyword evidence="1" id="KW-0378">Hydrolase</keyword>
<organism evidence="1 2">
    <name type="scientific">Imbroritus primus</name>
    <dbReference type="NCBI Taxonomy" id="3058603"/>
    <lineage>
        <taxon>Bacteria</taxon>
        <taxon>Pseudomonadati</taxon>
        <taxon>Pseudomonadota</taxon>
        <taxon>Betaproteobacteria</taxon>
        <taxon>Burkholderiales</taxon>
        <taxon>Burkholderiaceae</taxon>
        <taxon>Imbroritus</taxon>
    </lineage>
</organism>
<protein>
    <submittedName>
        <fullName evidence="1">Penicillin-binding protein 2</fullName>
        <ecNumber evidence="1">3.4.16.4</ecNumber>
    </submittedName>
</protein>
<keyword evidence="1" id="KW-0645">Protease</keyword>
<evidence type="ECO:0000313" key="2">
    <source>
        <dbReference type="Proteomes" id="UP000004277"/>
    </source>
</evidence>
<dbReference type="EC" id="3.4.16.4" evidence="1"/>
<keyword evidence="2" id="KW-1185">Reference proteome</keyword>
<reference evidence="1" key="1">
    <citation type="submission" date="2019-05" db="EMBL/GenBank/DDBJ databases">
        <title>Revised genome assembly of Burkholderiaceae (previously Ralstonia) sp. PBA.</title>
        <authorList>
            <person name="Gan H.M."/>
        </authorList>
    </citation>
    <scope>NUCLEOTIDE SEQUENCE</scope>
    <source>
        <strain evidence="1">PBA</strain>
    </source>
</reference>
<dbReference type="EMBL" id="AKCV02000025">
    <property type="protein sequence ID" value="TMS56989.1"/>
    <property type="molecule type" value="Genomic_DNA"/>
</dbReference>
<dbReference type="Proteomes" id="UP000004277">
    <property type="component" value="Unassembled WGS sequence"/>
</dbReference>
<name>A0ACD3SLA7_9BURK</name>
<accession>A0ACD3SLA7</accession>